<name>A0A6A6NUT5_9PEZI</name>
<reference evidence="2" key="1">
    <citation type="journal article" date="2020" name="Stud. Mycol.">
        <title>101 Dothideomycetes genomes: a test case for predicting lifestyles and emergence of pathogens.</title>
        <authorList>
            <person name="Haridas S."/>
            <person name="Albert R."/>
            <person name="Binder M."/>
            <person name="Bloem J."/>
            <person name="Labutti K."/>
            <person name="Salamov A."/>
            <person name="Andreopoulos B."/>
            <person name="Baker S."/>
            <person name="Barry K."/>
            <person name="Bills G."/>
            <person name="Bluhm B."/>
            <person name="Cannon C."/>
            <person name="Castanera R."/>
            <person name="Culley D."/>
            <person name="Daum C."/>
            <person name="Ezra D."/>
            <person name="Gonzalez J."/>
            <person name="Henrissat B."/>
            <person name="Kuo A."/>
            <person name="Liang C."/>
            <person name="Lipzen A."/>
            <person name="Lutzoni F."/>
            <person name="Magnuson J."/>
            <person name="Mondo S."/>
            <person name="Nolan M."/>
            <person name="Ohm R."/>
            <person name="Pangilinan J."/>
            <person name="Park H.-J."/>
            <person name="Ramirez L."/>
            <person name="Alfaro M."/>
            <person name="Sun H."/>
            <person name="Tritt A."/>
            <person name="Yoshinaga Y."/>
            <person name="Zwiers L.-H."/>
            <person name="Turgeon B."/>
            <person name="Goodwin S."/>
            <person name="Spatafora J."/>
            <person name="Crous P."/>
            <person name="Grigoriev I."/>
        </authorList>
    </citation>
    <scope>NUCLEOTIDE SEQUENCE</scope>
    <source>
        <strain evidence="2">ATCC 16933</strain>
    </source>
</reference>
<evidence type="ECO:0000313" key="2">
    <source>
        <dbReference type="EMBL" id="KAF2455202.1"/>
    </source>
</evidence>
<gene>
    <name evidence="2" type="ORF">BDY21DRAFT_351530</name>
</gene>
<keyword evidence="3" id="KW-1185">Reference proteome</keyword>
<evidence type="ECO:0000256" key="1">
    <source>
        <dbReference type="SAM" id="MobiDB-lite"/>
    </source>
</evidence>
<proteinExistence type="predicted"/>
<dbReference type="AlphaFoldDB" id="A0A6A6NUT5"/>
<dbReference type="EMBL" id="MU001688">
    <property type="protein sequence ID" value="KAF2455202.1"/>
    <property type="molecule type" value="Genomic_DNA"/>
</dbReference>
<sequence length="187" mass="19618">MKATASPVQPTAMSTKAKPSSTWGYFHPTATADSSDDDEESPHKFLRRNLASDMVEEARDGSFPPAAGAVPVWDQGVPGYGGSSQGWPEQGGLPHGRPPYGGPPHGGPPHGGLKHGGAEHDALLSPKEISLGISQLVASLEKGTNRHNMDQSFDTMDGWIGGAAEKVSENNDDSRKNGGHGWSPHGH</sequence>
<protein>
    <submittedName>
        <fullName evidence="2">Uncharacterized protein</fullName>
    </submittedName>
</protein>
<feature type="compositionally biased region" description="Basic and acidic residues" evidence="1">
    <location>
        <begin position="166"/>
        <end position="176"/>
    </location>
</feature>
<evidence type="ECO:0000313" key="3">
    <source>
        <dbReference type="Proteomes" id="UP000799766"/>
    </source>
</evidence>
<feature type="compositionally biased region" description="Polar residues" evidence="1">
    <location>
        <begin position="1"/>
        <end position="23"/>
    </location>
</feature>
<feature type="region of interest" description="Disordered" evidence="1">
    <location>
        <begin position="1"/>
        <end position="44"/>
    </location>
</feature>
<accession>A0A6A6NUT5</accession>
<dbReference type="Proteomes" id="UP000799766">
    <property type="component" value="Unassembled WGS sequence"/>
</dbReference>
<feature type="compositionally biased region" description="Pro residues" evidence="1">
    <location>
        <begin position="96"/>
        <end position="107"/>
    </location>
</feature>
<organism evidence="2 3">
    <name type="scientific">Lineolata rhizophorae</name>
    <dbReference type="NCBI Taxonomy" id="578093"/>
    <lineage>
        <taxon>Eukaryota</taxon>
        <taxon>Fungi</taxon>
        <taxon>Dikarya</taxon>
        <taxon>Ascomycota</taxon>
        <taxon>Pezizomycotina</taxon>
        <taxon>Dothideomycetes</taxon>
        <taxon>Dothideomycetes incertae sedis</taxon>
        <taxon>Lineolatales</taxon>
        <taxon>Lineolataceae</taxon>
        <taxon>Lineolata</taxon>
    </lineage>
</organism>
<feature type="region of interest" description="Disordered" evidence="1">
    <location>
        <begin position="142"/>
        <end position="187"/>
    </location>
</feature>
<feature type="region of interest" description="Disordered" evidence="1">
    <location>
        <begin position="58"/>
        <end position="126"/>
    </location>
</feature>